<dbReference type="AlphaFoldDB" id="A0A6J5TSN5"/>
<dbReference type="EMBL" id="CAEKDK010000001">
    <property type="protein sequence ID" value="CAB4267056.1"/>
    <property type="molecule type" value="Genomic_DNA"/>
</dbReference>
<keyword evidence="1" id="KW-0175">Coiled coil</keyword>
<protein>
    <submittedName>
        <fullName evidence="3">Uncharacterized protein</fullName>
    </submittedName>
</protein>
<sequence>MAEAEFQRENSVTETDSAGRSVIQDPAQTAQAGLGADEKKDMLEVLKGDLSRLEGKVNELDKKVITNDEKIDTLVGLVEARKR</sequence>
<proteinExistence type="predicted"/>
<feature type="compositionally biased region" description="Polar residues" evidence="2">
    <location>
        <begin position="9"/>
        <end position="18"/>
    </location>
</feature>
<organism evidence="3 4">
    <name type="scientific">Prunus armeniaca</name>
    <name type="common">Apricot</name>
    <name type="synonym">Armeniaca vulgaris</name>
    <dbReference type="NCBI Taxonomy" id="36596"/>
    <lineage>
        <taxon>Eukaryota</taxon>
        <taxon>Viridiplantae</taxon>
        <taxon>Streptophyta</taxon>
        <taxon>Embryophyta</taxon>
        <taxon>Tracheophyta</taxon>
        <taxon>Spermatophyta</taxon>
        <taxon>Magnoliopsida</taxon>
        <taxon>eudicotyledons</taxon>
        <taxon>Gunneridae</taxon>
        <taxon>Pentapetalae</taxon>
        <taxon>rosids</taxon>
        <taxon>fabids</taxon>
        <taxon>Rosales</taxon>
        <taxon>Rosaceae</taxon>
        <taxon>Amygdaloideae</taxon>
        <taxon>Amygdaleae</taxon>
        <taxon>Prunus</taxon>
    </lineage>
</organism>
<accession>A0A6J5TSN5</accession>
<feature type="coiled-coil region" evidence="1">
    <location>
        <begin position="36"/>
        <end position="63"/>
    </location>
</feature>
<feature type="region of interest" description="Disordered" evidence="2">
    <location>
        <begin position="1"/>
        <end position="25"/>
    </location>
</feature>
<name>A0A6J5TSN5_PRUAR</name>
<evidence type="ECO:0000256" key="2">
    <source>
        <dbReference type="SAM" id="MobiDB-lite"/>
    </source>
</evidence>
<evidence type="ECO:0000313" key="4">
    <source>
        <dbReference type="Proteomes" id="UP000507222"/>
    </source>
</evidence>
<evidence type="ECO:0000313" key="3">
    <source>
        <dbReference type="EMBL" id="CAB4267056.1"/>
    </source>
</evidence>
<reference evidence="3 4" key="1">
    <citation type="submission" date="2020-05" db="EMBL/GenBank/DDBJ databases">
        <authorList>
            <person name="Campoy J."/>
            <person name="Schneeberger K."/>
            <person name="Spophaly S."/>
        </authorList>
    </citation>
    <scope>NUCLEOTIDE SEQUENCE [LARGE SCALE GENOMIC DNA]</scope>
    <source>
        <strain evidence="3">PruArmRojPasFocal</strain>
    </source>
</reference>
<evidence type="ECO:0000256" key="1">
    <source>
        <dbReference type="SAM" id="Coils"/>
    </source>
</evidence>
<gene>
    <name evidence="3" type="ORF">CURHAP_LOCUS9611</name>
</gene>
<dbReference type="Proteomes" id="UP000507222">
    <property type="component" value="Unassembled WGS sequence"/>
</dbReference>